<accession>A0A2H0WSM8</accession>
<dbReference type="AlphaFoldDB" id="A0A2H0WSM8"/>
<gene>
    <name evidence="1" type="ORF">COT62_02465</name>
</gene>
<dbReference type="Pfam" id="PF12686">
    <property type="entry name" value="DUF3800"/>
    <property type="match status" value="1"/>
</dbReference>
<organism evidence="1 2">
    <name type="scientific">Candidatus Roizmanbacteria bacterium CG09_land_8_20_14_0_10_41_9</name>
    <dbReference type="NCBI Taxonomy" id="1974850"/>
    <lineage>
        <taxon>Bacteria</taxon>
        <taxon>Candidatus Roizmaniibacteriota</taxon>
    </lineage>
</organism>
<evidence type="ECO:0000313" key="2">
    <source>
        <dbReference type="Proteomes" id="UP000231198"/>
    </source>
</evidence>
<protein>
    <recommendedName>
        <fullName evidence="3">DUF3800 domain-containing protein</fullName>
    </recommendedName>
</protein>
<sequence length="304" mass="35757">MMQGNSNLYIDESGSGALYEKRKNYRFFSMTGVIFNKEEPEKAYHLLNKWKNTYLIRHNLPLHGSDLFEDHIDGKTKLVKKYRKIALNKINIFSKAIDGLTEIIRSLNFVTRIYYVDLFKVRTDLRLNPYIIGKKQNIFKQIINEDLNCQLLYPVTIISNYLLAFHEKYINERPSRCGYIFYESQAEYNSIIMQNFNQLILKTYGKDGNYTFGDALLGISFLNKSALCPGIEIADYIGYCETQLLRNRHIKKEIECSENRFKILKDNYLSFKSDMNIRAINVSQECIDRLRKIRIESKHNKKAS</sequence>
<dbReference type="Proteomes" id="UP000231198">
    <property type="component" value="Unassembled WGS sequence"/>
</dbReference>
<name>A0A2H0WSM8_9BACT</name>
<proteinExistence type="predicted"/>
<reference evidence="2" key="1">
    <citation type="submission" date="2017-09" db="EMBL/GenBank/DDBJ databases">
        <title>Depth-based differentiation of microbial function through sediment-hosted aquifers and enrichment of novel symbionts in the deep terrestrial subsurface.</title>
        <authorList>
            <person name="Probst A.J."/>
            <person name="Ladd B."/>
            <person name="Jarett J.K."/>
            <person name="Geller-Mcgrath D.E."/>
            <person name="Sieber C.M.K."/>
            <person name="Emerson J.B."/>
            <person name="Anantharaman K."/>
            <person name="Thomas B.C."/>
            <person name="Malmstrom R."/>
            <person name="Stieglmeier M."/>
            <person name="Klingl A."/>
            <person name="Woyke T."/>
            <person name="Ryan C.M."/>
            <person name="Banfield J.F."/>
        </authorList>
    </citation>
    <scope>NUCLEOTIDE SEQUENCE [LARGE SCALE GENOMIC DNA]</scope>
</reference>
<comment type="caution">
    <text evidence="1">The sequence shown here is derived from an EMBL/GenBank/DDBJ whole genome shotgun (WGS) entry which is preliminary data.</text>
</comment>
<dbReference type="InterPro" id="IPR024524">
    <property type="entry name" value="DUF3800"/>
</dbReference>
<dbReference type="EMBL" id="PEZG01000056">
    <property type="protein sequence ID" value="PIS15670.1"/>
    <property type="molecule type" value="Genomic_DNA"/>
</dbReference>
<evidence type="ECO:0008006" key="3">
    <source>
        <dbReference type="Google" id="ProtNLM"/>
    </source>
</evidence>
<evidence type="ECO:0000313" key="1">
    <source>
        <dbReference type="EMBL" id="PIS15670.1"/>
    </source>
</evidence>